<organism evidence="3 4">
    <name type="scientific">Parastrongyloides trichosuri</name>
    <name type="common">Possum-specific nematode worm</name>
    <dbReference type="NCBI Taxonomy" id="131310"/>
    <lineage>
        <taxon>Eukaryota</taxon>
        <taxon>Metazoa</taxon>
        <taxon>Ecdysozoa</taxon>
        <taxon>Nematoda</taxon>
        <taxon>Chromadorea</taxon>
        <taxon>Rhabditida</taxon>
        <taxon>Tylenchina</taxon>
        <taxon>Panagrolaimomorpha</taxon>
        <taxon>Strongyloidoidea</taxon>
        <taxon>Strongyloididae</taxon>
        <taxon>Parastrongyloides</taxon>
    </lineage>
</organism>
<feature type="compositionally biased region" description="Polar residues" evidence="1">
    <location>
        <begin position="68"/>
        <end position="78"/>
    </location>
</feature>
<keyword evidence="2" id="KW-0812">Transmembrane</keyword>
<evidence type="ECO:0000313" key="3">
    <source>
        <dbReference type="Proteomes" id="UP000038045"/>
    </source>
</evidence>
<dbReference type="Proteomes" id="UP000038045">
    <property type="component" value="Unplaced"/>
</dbReference>
<feature type="compositionally biased region" description="Low complexity" evidence="1">
    <location>
        <begin position="79"/>
        <end position="99"/>
    </location>
</feature>
<protein>
    <submittedName>
        <fullName evidence="4">Uncharacterized protein</fullName>
    </submittedName>
</protein>
<keyword evidence="2" id="KW-1133">Transmembrane helix</keyword>
<name>A0A0N4ZL66_PARTI</name>
<evidence type="ECO:0000256" key="2">
    <source>
        <dbReference type="SAM" id="Phobius"/>
    </source>
</evidence>
<feature type="region of interest" description="Disordered" evidence="1">
    <location>
        <begin position="1"/>
        <end position="115"/>
    </location>
</feature>
<dbReference type="WBParaSite" id="PTRK_0000902300.1">
    <property type="protein sequence ID" value="PTRK_0000902300.1"/>
    <property type="gene ID" value="PTRK_0000902300"/>
</dbReference>
<keyword evidence="2" id="KW-0472">Membrane</keyword>
<feature type="compositionally biased region" description="Basic and acidic residues" evidence="1">
    <location>
        <begin position="51"/>
        <end position="64"/>
    </location>
</feature>
<sequence length="136" mass="14709">MTFESYANKLSSGESAEEDYNEESDATSVGTISPKVRTTGKGTIGTVKTTEASKKPEVTTKKIETTIGRETTSKPVQPSTISSQTSKSESTKFTKSGGKTTRKPKPSTEPSSSIKSAIINPISLTISFFLYWIMIR</sequence>
<feature type="transmembrane region" description="Helical" evidence="2">
    <location>
        <begin position="117"/>
        <end position="135"/>
    </location>
</feature>
<dbReference type="AlphaFoldDB" id="A0A0N4ZL66"/>
<feature type="compositionally biased region" description="Low complexity" evidence="1">
    <location>
        <begin position="35"/>
        <end position="50"/>
    </location>
</feature>
<proteinExistence type="predicted"/>
<evidence type="ECO:0000313" key="4">
    <source>
        <dbReference type="WBParaSite" id="PTRK_0000902300.1"/>
    </source>
</evidence>
<keyword evidence="3" id="KW-1185">Reference proteome</keyword>
<reference evidence="4" key="1">
    <citation type="submission" date="2017-02" db="UniProtKB">
        <authorList>
            <consortium name="WormBaseParasite"/>
        </authorList>
    </citation>
    <scope>IDENTIFICATION</scope>
</reference>
<feature type="compositionally biased region" description="Acidic residues" evidence="1">
    <location>
        <begin position="15"/>
        <end position="25"/>
    </location>
</feature>
<accession>A0A0N4ZL66</accession>
<evidence type="ECO:0000256" key="1">
    <source>
        <dbReference type="SAM" id="MobiDB-lite"/>
    </source>
</evidence>